<dbReference type="Pfam" id="PF02784">
    <property type="entry name" value="Orn_Arg_deC_N"/>
    <property type="match status" value="1"/>
</dbReference>
<evidence type="ECO:0000256" key="4">
    <source>
        <dbReference type="RuleBase" id="RU003737"/>
    </source>
</evidence>
<evidence type="ECO:0000259" key="6">
    <source>
        <dbReference type="Pfam" id="PF02784"/>
    </source>
</evidence>
<dbReference type="PRINTS" id="PR01182">
    <property type="entry name" value="ORNDCRBXLASE"/>
</dbReference>
<dbReference type="SUPFAM" id="SSF51419">
    <property type="entry name" value="PLP-binding barrel"/>
    <property type="match status" value="1"/>
</dbReference>
<comment type="cofactor">
    <cofactor evidence="1 3">
        <name>pyridoxal 5'-phosphate</name>
        <dbReference type="ChEBI" id="CHEBI:597326"/>
    </cofactor>
</comment>
<protein>
    <submittedName>
        <fullName evidence="7">Decarboxylase</fullName>
    </submittedName>
</protein>
<dbReference type="InterPro" id="IPR022644">
    <property type="entry name" value="De-COase2_N"/>
</dbReference>
<feature type="active site" description="Proton donor" evidence="3">
    <location>
        <position position="335"/>
    </location>
</feature>
<dbReference type="Proteomes" id="UP000307756">
    <property type="component" value="Unassembled WGS sequence"/>
</dbReference>
<feature type="domain" description="Orn/DAP/Arg decarboxylase 2 C-terminal" evidence="5">
    <location>
        <begin position="16"/>
        <end position="362"/>
    </location>
</feature>
<keyword evidence="8" id="KW-1185">Reference proteome</keyword>
<dbReference type="Gene3D" id="2.40.37.10">
    <property type="entry name" value="Lyase, Ornithine Decarboxylase, Chain A, domain 1"/>
    <property type="match status" value="1"/>
</dbReference>
<dbReference type="Gene3D" id="3.20.20.10">
    <property type="entry name" value="Alanine racemase"/>
    <property type="match status" value="1"/>
</dbReference>
<dbReference type="GO" id="GO:0008836">
    <property type="term" value="F:diaminopimelate decarboxylase activity"/>
    <property type="evidence" value="ECO:0007669"/>
    <property type="project" value="TreeGrafter"/>
</dbReference>
<evidence type="ECO:0000256" key="3">
    <source>
        <dbReference type="PIRSR" id="PIRSR600183-50"/>
    </source>
</evidence>
<organism evidence="7 8">
    <name type="scientific">Robertmurraya kyonggiensis</name>
    <dbReference type="NCBI Taxonomy" id="1037680"/>
    <lineage>
        <taxon>Bacteria</taxon>
        <taxon>Bacillati</taxon>
        <taxon>Bacillota</taxon>
        <taxon>Bacilli</taxon>
        <taxon>Bacillales</taxon>
        <taxon>Bacillaceae</taxon>
        <taxon>Robertmurraya</taxon>
    </lineage>
</organism>
<reference evidence="7 8" key="1">
    <citation type="journal article" date="2011" name="J. Microbiol.">
        <title>Bacillus kyonggiensis sp. nov., isolated from soil of a lettuce field.</title>
        <authorList>
            <person name="Dong K."/>
            <person name="Lee S."/>
        </authorList>
    </citation>
    <scope>NUCLEOTIDE SEQUENCE [LARGE SCALE GENOMIC DNA]</scope>
    <source>
        <strain evidence="7 8">NB22</strain>
    </source>
</reference>
<dbReference type="EMBL" id="SWBM01000001">
    <property type="protein sequence ID" value="TKC19120.1"/>
    <property type="molecule type" value="Genomic_DNA"/>
</dbReference>
<dbReference type="InterPro" id="IPR000183">
    <property type="entry name" value="Orn/DAP/Arg_de-COase"/>
</dbReference>
<dbReference type="InterPro" id="IPR009006">
    <property type="entry name" value="Ala_racemase/Decarboxylase_C"/>
</dbReference>
<dbReference type="GO" id="GO:0006596">
    <property type="term" value="P:polyamine biosynthetic process"/>
    <property type="evidence" value="ECO:0007669"/>
    <property type="project" value="InterPro"/>
</dbReference>
<feature type="domain" description="Orn/DAP/Arg decarboxylase 2 N-terminal" evidence="6">
    <location>
        <begin position="22"/>
        <end position="269"/>
    </location>
</feature>
<dbReference type="AlphaFoldDB" id="A0A4V5P1V2"/>
<comment type="similarity">
    <text evidence="4">Belongs to the Orn/Lys/Arg decarboxylase class-II family.</text>
</comment>
<dbReference type="RefSeq" id="WP_136829955.1">
    <property type="nucleotide sequence ID" value="NZ_SWBM01000001.1"/>
</dbReference>
<dbReference type="InterPro" id="IPR022643">
    <property type="entry name" value="De-COase2_C"/>
</dbReference>
<sequence>MLDYKTLTQKYGSPLYVYDLDKVDFAYKLLKEALPQGSIIYYSLKANPNPHITRHLLDLGCYAEISSRGELEVLLEINADLSRCLYTGPGKTEHELLYAIECNVTFFSVESIEELKLLNGIAMKTEKVLYVLFRINPSSNTGRASIKMTGVPSQFGFDEDEIINIPNSIYKNKNIKFMGFHIYNGSNFKDENELKENFIFALETIDRLQKKLKIEAKVIDIGGGFKAPFGKKESLINYSSIKSEIVTKINKIFKNKPKLAFESGRYLTALSGCLVGTVLSNKVSRGKRYCIVDFGINNLGGMAGLKRVPTIGLELYSADNIRDIVEDVMLVGPLCTPLDYLAKGINMPNFKQGDIVFVPNVGAYGLTASLIGFLSREIPTELIILNDRVRYINKISLKREISNE</sequence>
<comment type="caution">
    <text evidence="7">The sequence shown here is derived from an EMBL/GenBank/DDBJ whole genome shotgun (WGS) entry which is preliminary data.</text>
</comment>
<name>A0A4V5P1V2_9BACI</name>
<dbReference type="PANTHER" id="PTHR43727:SF2">
    <property type="entry name" value="GROUP IV DECARBOXYLASE"/>
    <property type="match status" value="1"/>
</dbReference>
<keyword evidence="2 3" id="KW-0663">Pyridoxal phosphate</keyword>
<dbReference type="GO" id="GO:0009089">
    <property type="term" value="P:lysine biosynthetic process via diaminopimelate"/>
    <property type="evidence" value="ECO:0007669"/>
    <property type="project" value="TreeGrafter"/>
</dbReference>
<evidence type="ECO:0000313" key="8">
    <source>
        <dbReference type="Proteomes" id="UP000307756"/>
    </source>
</evidence>
<dbReference type="PANTHER" id="PTHR43727">
    <property type="entry name" value="DIAMINOPIMELATE DECARBOXYLASE"/>
    <property type="match status" value="1"/>
</dbReference>
<dbReference type="SUPFAM" id="SSF50621">
    <property type="entry name" value="Alanine racemase C-terminal domain-like"/>
    <property type="match status" value="1"/>
</dbReference>
<evidence type="ECO:0000256" key="1">
    <source>
        <dbReference type="ARBA" id="ARBA00001933"/>
    </source>
</evidence>
<dbReference type="OrthoDB" id="9802241at2"/>
<accession>A0A4V5P1V2</accession>
<dbReference type="InterPro" id="IPR029066">
    <property type="entry name" value="PLP-binding_barrel"/>
</dbReference>
<dbReference type="Pfam" id="PF00278">
    <property type="entry name" value="Orn_DAP_Arg_deC"/>
    <property type="match status" value="1"/>
</dbReference>
<dbReference type="PRINTS" id="PR01179">
    <property type="entry name" value="ODADCRBXLASE"/>
</dbReference>
<evidence type="ECO:0000256" key="2">
    <source>
        <dbReference type="ARBA" id="ARBA00022898"/>
    </source>
</evidence>
<gene>
    <name evidence="7" type="ORF">FA727_06120</name>
</gene>
<evidence type="ECO:0000313" key="7">
    <source>
        <dbReference type="EMBL" id="TKC19120.1"/>
    </source>
</evidence>
<evidence type="ECO:0000259" key="5">
    <source>
        <dbReference type="Pfam" id="PF00278"/>
    </source>
</evidence>
<proteinExistence type="inferred from homology"/>
<feature type="modified residue" description="N6-(pyridoxal phosphate)lysine" evidence="3">
    <location>
        <position position="45"/>
    </location>
</feature>
<dbReference type="InterPro" id="IPR002433">
    <property type="entry name" value="Orn_de-COase"/>
</dbReference>